<dbReference type="InterPro" id="IPR011004">
    <property type="entry name" value="Trimer_LpxA-like_sf"/>
</dbReference>
<dbReference type="AlphaFoldDB" id="B9XQ76"/>
<dbReference type="GO" id="GO:0008652">
    <property type="term" value="P:amino acid biosynthetic process"/>
    <property type="evidence" value="ECO:0007669"/>
    <property type="project" value="UniProtKB-KW"/>
</dbReference>
<dbReference type="STRING" id="320771.Cflav_PD0959"/>
<sequence length="306" mass="33761">MQITVTQLTDQLVASYARHGGINHLDGKNLPSKRAVCSITVDLLRLLFPGFFDEKPIHSSEIKVETALLMDTVLEHLEDEIYKSLEYRPPENLHKKDLRPTAHALTMEFLGKLPHIRELLQTDTEAAYNGDPAALSREEIIVAYPFVESIAVQRLAHELYKKDVALIPRIMTEWAHGRTGIDLHPGAKIGSHFFVDHGTGAVVGETAEIGDHVKMYQGVGLVARSLAGGQQLHGLKRHPTIEDRVTIYANATIVGGETVIGAGSTIGANVFLMQSVSPNSLVLQEEVNVKVIKKADREKKTIDFQI</sequence>
<dbReference type="InterPro" id="IPR045304">
    <property type="entry name" value="LbH_SAT"/>
</dbReference>
<dbReference type="Gene3D" id="1.10.3130.10">
    <property type="entry name" value="serine acetyltransferase, domain 1"/>
    <property type="match status" value="1"/>
</dbReference>
<dbReference type="GO" id="GO:0009001">
    <property type="term" value="F:serine O-acetyltransferase activity"/>
    <property type="evidence" value="ECO:0007669"/>
    <property type="project" value="UniProtKB-EC"/>
</dbReference>
<dbReference type="EMBL" id="ABOX02000052">
    <property type="protein sequence ID" value="EEF57994.1"/>
    <property type="molecule type" value="Genomic_DNA"/>
</dbReference>
<proteinExistence type="predicted"/>
<evidence type="ECO:0000256" key="2">
    <source>
        <dbReference type="ARBA" id="ARBA00022679"/>
    </source>
</evidence>
<name>B9XQ76_PEDPL</name>
<accession>B9XQ76</accession>
<keyword evidence="1" id="KW-0028">Amino-acid biosynthesis</keyword>
<dbReference type="Proteomes" id="UP000003688">
    <property type="component" value="Unassembled WGS sequence"/>
</dbReference>
<dbReference type="Gene3D" id="2.160.10.10">
    <property type="entry name" value="Hexapeptide repeat proteins"/>
    <property type="match status" value="1"/>
</dbReference>
<dbReference type="CDD" id="cd03354">
    <property type="entry name" value="LbH_SAT"/>
    <property type="match status" value="1"/>
</dbReference>
<dbReference type="OrthoDB" id="9801456at2"/>
<organism evidence="4 5">
    <name type="scientific">Pedosphaera parvula (strain Ellin514)</name>
    <dbReference type="NCBI Taxonomy" id="320771"/>
    <lineage>
        <taxon>Bacteria</taxon>
        <taxon>Pseudomonadati</taxon>
        <taxon>Verrucomicrobiota</taxon>
        <taxon>Pedosphaerae</taxon>
        <taxon>Pedosphaerales</taxon>
        <taxon>Pedosphaeraceae</taxon>
        <taxon>Pedosphaera</taxon>
    </lineage>
</organism>
<dbReference type="SUPFAM" id="SSF51161">
    <property type="entry name" value="Trimeric LpxA-like enzymes"/>
    <property type="match status" value="1"/>
</dbReference>
<dbReference type="EC" id="2.3.1.30" evidence="4"/>
<evidence type="ECO:0000313" key="5">
    <source>
        <dbReference type="Proteomes" id="UP000003688"/>
    </source>
</evidence>
<comment type="caution">
    <text evidence="4">The sequence shown here is derived from an EMBL/GenBank/DDBJ whole genome shotgun (WGS) entry which is preliminary data.</text>
</comment>
<evidence type="ECO:0000256" key="3">
    <source>
        <dbReference type="ARBA" id="ARBA00023315"/>
    </source>
</evidence>
<keyword evidence="2 4" id="KW-0808">Transferase</keyword>
<keyword evidence="5" id="KW-1185">Reference proteome</keyword>
<keyword evidence="3 4" id="KW-0012">Acyltransferase</keyword>
<evidence type="ECO:0000256" key="1">
    <source>
        <dbReference type="ARBA" id="ARBA00022605"/>
    </source>
</evidence>
<reference evidence="4 5" key="1">
    <citation type="journal article" date="2011" name="J. Bacteriol.">
        <title>Genome sequence of 'Pedosphaera parvula' Ellin514, an aerobic Verrucomicrobial isolate from pasture soil.</title>
        <authorList>
            <person name="Kant R."/>
            <person name="van Passel M.W."/>
            <person name="Sangwan P."/>
            <person name="Palva A."/>
            <person name="Lucas S."/>
            <person name="Copeland A."/>
            <person name="Lapidus A."/>
            <person name="Glavina Del Rio T."/>
            <person name="Dalin E."/>
            <person name="Tice H."/>
            <person name="Bruce D."/>
            <person name="Goodwin L."/>
            <person name="Pitluck S."/>
            <person name="Chertkov O."/>
            <person name="Larimer F.W."/>
            <person name="Land M.L."/>
            <person name="Hauser L."/>
            <person name="Brettin T.S."/>
            <person name="Detter J.C."/>
            <person name="Han S."/>
            <person name="de Vos W.M."/>
            <person name="Janssen P.H."/>
            <person name="Smidt H."/>
        </authorList>
    </citation>
    <scope>NUCLEOTIDE SEQUENCE [LARGE SCALE GENOMIC DNA]</scope>
    <source>
        <strain evidence="4 5">Ellin514</strain>
    </source>
</reference>
<gene>
    <name evidence="4" type="ORF">Cflav_PD0959</name>
</gene>
<dbReference type="InterPro" id="IPR042122">
    <property type="entry name" value="Ser_AcTrfase_N_sf"/>
</dbReference>
<dbReference type="RefSeq" id="WP_007417962.1">
    <property type="nucleotide sequence ID" value="NZ_ABOX02000052.1"/>
</dbReference>
<dbReference type="PANTHER" id="PTHR42811">
    <property type="entry name" value="SERINE ACETYLTRANSFERASE"/>
    <property type="match status" value="1"/>
</dbReference>
<protein>
    <submittedName>
        <fullName evidence="4">Serine O-acetyltransferase</fullName>
        <ecNumber evidence="4">2.3.1.30</ecNumber>
    </submittedName>
</protein>
<evidence type="ECO:0000313" key="4">
    <source>
        <dbReference type="EMBL" id="EEF57994.1"/>
    </source>
</evidence>